<evidence type="ECO:0000256" key="3">
    <source>
        <dbReference type="ARBA" id="ARBA00023054"/>
    </source>
</evidence>
<dbReference type="GO" id="GO:0019843">
    <property type="term" value="F:rRNA binding"/>
    <property type="evidence" value="ECO:0007669"/>
    <property type="project" value="TreeGrafter"/>
</dbReference>
<comment type="similarity">
    <text evidence="2">Belongs to the RRP17 family.</text>
</comment>
<evidence type="ECO:0000313" key="7">
    <source>
        <dbReference type="Proteomes" id="UP001438707"/>
    </source>
</evidence>
<comment type="subcellular location">
    <subcellularLocation>
        <location evidence="1">Nucleus</location>
        <location evidence="1">Nucleolus</location>
    </subcellularLocation>
</comment>
<accession>A0AAW1QJT7</accession>
<feature type="compositionally biased region" description="Polar residues" evidence="5">
    <location>
        <begin position="123"/>
        <end position="137"/>
    </location>
</feature>
<evidence type="ECO:0000313" key="6">
    <source>
        <dbReference type="EMBL" id="KAK9821540.1"/>
    </source>
</evidence>
<reference evidence="6 7" key="1">
    <citation type="journal article" date="2024" name="Nat. Commun.">
        <title>Phylogenomics reveals the evolutionary origins of lichenization in chlorophyte algae.</title>
        <authorList>
            <person name="Puginier C."/>
            <person name="Libourel C."/>
            <person name="Otte J."/>
            <person name="Skaloud P."/>
            <person name="Haon M."/>
            <person name="Grisel S."/>
            <person name="Petersen M."/>
            <person name="Berrin J.G."/>
            <person name="Delaux P.M."/>
            <person name="Dal Grande F."/>
            <person name="Keller J."/>
        </authorList>
    </citation>
    <scope>NUCLEOTIDE SEQUENCE [LARGE SCALE GENOMIC DNA]</scope>
    <source>
        <strain evidence="6 7">SAG 2145</strain>
    </source>
</reference>
<comment type="caution">
    <text evidence="6">The sequence shown here is derived from an EMBL/GenBank/DDBJ whole genome shotgun (WGS) entry which is preliminary data.</text>
</comment>
<feature type="compositionally biased region" description="Basic and acidic residues" evidence="5">
    <location>
        <begin position="155"/>
        <end position="176"/>
    </location>
</feature>
<evidence type="ECO:0000256" key="5">
    <source>
        <dbReference type="SAM" id="MobiDB-lite"/>
    </source>
</evidence>
<dbReference type="AlphaFoldDB" id="A0AAW1QJT7"/>
<dbReference type="PANTHER" id="PTHR14577">
    <property type="entry name" value="NUCLEOLAR PROTEIN 12"/>
    <property type="match status" value="1"/>
</dbReference>
<dbReference type="InterPro" id="IPR019186">
    <property type="entry name" value="Nucleolar_protein_12"/>
</dbReference>
<evidence type="ECO:0000256" key="4">
    <source>
        <dbReference type="ARBA" id="ARBA00023242"/>
    </source>
</evidence>
<dbReference type="GO" id="GO:0005730">
    <property type="term" value="C:nucleolus"/>
    <property type="evidence" value="ECO:0007669"/>
    <property type="project" value="UniProtKB-SubCell"/>
</dbReference>
<evidence type="ECO:0008006" key="8">
    <source>
        <dbReference type="Google" id="ProtNLM"/>
    </source>
</evidence>
<dbReference type="Proteomes" id="UP001438707">
    <property type="component" value="Unassembled WGS sequence"/>
</dbReference>
<feature type="region of interest" description="Disordered" evidence="5">
    <location>
        <begin position="21"/>
        <end position="221"/>
    </location>
</feature>
<gene>
    <name evidence="6" type="ORF">WJX74_009571</name>
</gene>
<dbReference type="EMBL" id="JALJOS010000037">
    <property type="protein sequence ID" value="KAK9821540.1"/>
    <property type="molecule type" value="Genomic_DNA"/>
</dbReference>
<feature type="compositionally biased region" description="Basic and acidic residues" evidence="5">
    <location>
        <begin position="76"/>
        <end position="103"/>
    </location>
</feature>
<dbReference type="PANTHER" id="PTHR14577:SF0">
    <property type="entry name" value="NUCLEOLAR PROTEIN 12"/>
    <property type="match status" value="1"/>
</dbReference>
<name>A0AAW1QJT7_9CHLO</name>
<dbReference type="Pfam" id="PF09805">
    <property type="entry name" value="Nop25"/>
    <property type="match status" value="1"/>
</dbReference>
<keyword evidence="7" id="KW-1185">Reference proteome</keyword>
<proteinExistence type="inferred from homology"/>
<evidence type="ECO:0000256" key="1">
    <source>
        <dbReference type="ARBA" id="ARBA00004604"/>
    </source>
</evidence>
<evidence type="ECO:0000256" key="2">
    <source>
        <dbReference type="ARBA" id="ARBA00007175"/>
    </source>
</evidence>
<protein>
    <recommendedName>
        <fullName evidence="8">Nucleolar protein 12</fullName>
    </recommendedName>
</protein>
<feature type="region of interest" description="Disordered" evidence="5">
    <location>
        <begin position="324"/>
        <end position="349"/>
    </location>
</feature>
<sequence length="449" mass="48984">MGKRSRGPAIAADALVFDEEARRDGTRPAGALAKRKQRQKGVEIQFDPQAHKEYLTGFSKRKQQRRKQAASQQAKKAKEQIKEEKAQRKAELRQELDLERYETDPEDEAQQDCVSKLDHDADQQTFVASDWTATVTTMPVKMNSSSDEEAADSDEQPHGAAEAKLHVISKGPDHTSHGSKSLRPAKSHRTASSNSRQPRGKGKRRKSSFQHSGRPIASKPKELVSVSSAGLDWQLTGANLQLFFSDVDRGCEYFLTGVPEPSQNVFFGCLALQLPTEAVQTPVQTMEGQATLTRFEADQEEPSSPLSVAKRIRNLNLRAALEAEAAETRKQQKGGSPASKHMTPNPSTARLSCSSLTLQDFLCTGQDQPEERSHPSLFAGEVAADSSQMLITVPLMIAALDESSCTSPHIPLPQRNKVCVEGACAKPDGEAGLEMEGDATSILLSTEGL</sequence>
<organism evidence="6 7">
    <name type="scientific">Apatococcus lobatus</name>
    <dbReference type="NCBI Taxonomy" id="904363"/>
    <lineage>
        <taxon>Eukaryota</taxon>
        <taxon>Viridiplantae</taxon>
        <taxon>Chlorophyta</taxon>
        <taxon>core chlorophytes</taxon>
        <taxon>Trebouxiophyceae</taxon>
        <taxon>Chlorellales</taxon>
        <taxon>Chlorellaceae</taxon>
        <taxon>Apatococcus</taxon>
    </lineage>
</organism>
<keyword evidence="4" id="KW-0539">Nucleus</keyword>
<feature type="compositionally biased region" description="Basic residues" evidence="5">
    <location>
        <begin position="59"/>
        <end position="68"/>
    </location>
</feature>
<keyword evidence="3" id="KW-0175">Coiled coil</keyword>
<feature type="compositionally biased region" description="Basic residues" evidence="5">
    <location>
        <begin position="198"/>
        <end position="208"/>
    </location>
</feature>